<evidence type="ECO:0000256" key="3">
    <source>
        <dbReference type="ARBA" id="ARBA00022833"/>
    </source>
</evidence>
<feature type="compositionally biased region" description="Basic and acidic residues" evidence="6">
    <location>
        <begin position="107"/>
        <end position="116"/>
    </location>
</feature>
<comment type="similarity">
    <text evidence="4">Belongs to the sel-1 family.</text>
</comment>
<organism evidence="8 9">
    <name type="scientific">Thalassiosira oceanica</name>
    <name type="common">Marine diatom</name>
    <dbReference type="NCBI Taxonomy" id="159749"/>
    <lineage>
        <taxon>Eukaryota</taxon>
        <taxon>Sar</taxon>
        <taxon>Stramenopiles</taxon>
        <taxon>Ochrophyta</taxon>
        <taxon>Bacillariophyta</taxon>
        <taxon>Coscinodiscophyceae</taxon>
        <taxon>Thalassiosirophycidae</taxon>
        <taxon>Thalassiosirales</taxon>
        <taxon>Thalassiosiraceae</taxon>
        <taxon>Thalassiosira</taxon>
    </lineage>
</organism>
<keyword evidence="9" id="KW-1185">Reference proteome</keyword>
<dbReference type="InterPro" id="IPR050767">
    <property type="entry name" value="Sel1_AlgK"/>
</dbReference>
<feature type="compositionally biased region" description="Basic residues" evidence="6">
    <location>
        <begin position="59"/>
        <end position="71"/>
    </location>
</feature>
<dbReference type="Proteomes" id="UP000266841">
    <property type="component" value="Unassembled WGS sequence"/>
</dbReference>
<sequence length="430" mass="47055">GPPPPVSAHAAARGHSSSFGTTGPARLRLPMAGRAFANARRGRRLRAESMTPAAGAARLGRRRLRSRKARGRGGGETSEKSAGSKKIRFAEAVEATATSDTPAPDQSEARRGERPTDTTSKAFGCSILNVAMSCVPVAGDGDEVCANCGKQGSDTVKLRKCTACRLVKYCGVDCQRAHRKQHKKACKQRVAELKDEQLYSQGHQRPEGDFCPICTLPIPLLMDDYSSFNACCMKRICHGCHMAAKKRGLADCPFCRTPYPKNDAVGLALVKARVLKKDPEAINNLGQQYYHGRLGLHKDMRKAVELFTEAAELGSVEALFNLGNVYYFGEGVQEDKLKGAEFYTRAAMQGHVGSRHNLGQAEARKGNFNRAVKHWMISAKMGEKTSIENMKRVFTTGLATKKQYAEAMNGYQDAIEEMKSDDRDEAMRFG</sequence>
<evidence type="ECO:0000256" key="5">
    <source>
        <dbReference type="PROSITE-ProRule" id="PRU00134"/>
    </source>
</evidence>
<dbReference type="InterPro" id="IPR006597">
    <property type="entry name" value="Sel1-like"/>
</dbReference>
<evidence type="ECO:0000313" key="9">
    <source>
        <dbReference type="Proteomes" id="UP000266841"/>
    </source>
</evidence>
<dbReference type="Pfam" id="PF08238">
    <property type="entry name" value="Sel1"/>
    <property type="match status" value="2"/>
</dbReference>
<keyword evidence="2 5" id="KW-0863">Zinc-finger</keyword>
<gene>
    <name evidence="8" type="ORF">THAOC_07582</name>
</gene>
<dbReference type="PANTHER" id="PTHR11102">
    <property type="entry name" value="SEL-1-LIKE PROTEIN"/>
    <property type="match status" value="1"/>
</dbReference>
<feature type="non-terminal residue" evidence="8">
    <location>
        <position position="1"/>
    </location>
</feature>
<dbReference type="InterPro" id="IPR002893">
    <property type="entry name" value="Znf_MYND"/>
</dbReference>
<dbReference type="OrthoDB" id="193263at2759"/>
<dbReference type="SUPFAM" id="SSF81901">
    <property type="entry name" value="HCP-like"/>
    <property type="match status" value="1"/>
</dbReference>
<evidence type="ECO:0000256" key="2">
    <source>
        <dbReference type="ARBA" id="ARBA00022771"/>
    </source>
</evidence>
<feature type="region of interest" description="Disordered" evidence="6">
    <location>
        <begin position="1"/>
        <end position="118"/>
    </location>
</feature>
<dbReference type="PROSITE" id="PS01360">
    <property type="entry name" value="ZF_MYND_1"/>
    <property type="match status" value="1"/>
</dbReference>
<keyword evidence="1" id="KW-0479">Metal-binding</keyword>
<evidence type="ECO:0000256" key="4">
    <source>
        <dbReference type="ARBA" id="ARBA00038101"/>
    </source>
</evidence>
<dbReference type="Gene3D" id="6.10.140.2220">
    <property type="match status" value="1"/>
</dbReference>
<dbReference type="GO" id="GO:0008270">
    <property type="term" value="F:zinc ion binding"/>
    <property type="evidence" value="ECO:0007669"/>
    <property type="project" value="UniProtKB-KW"/>
</dbReference>
<accession>K0TC22</accession>
<evidence type="ECO:0000313" key="8">
    <source>
        <dbReference type="EMBL" id="EJK71016.1"/>
    </source>
</evidence>
<name>K0TC22_THAOC</name>
<evidence type="ECO:0000259" key="7">
    <source>
        <dbReference type="PROSITE" id="PS50865"/>
    </source>
</evidence>
<reference evidence="8 9" key="1">
    <citation type="journal article" date="2012" name="Genome Biol.">
        <title>Genome and low-iron response of an oceanic diatom adapted to chronic iron limitation.</title>
        <authorList>
            <person name="Lommer M."/>
            <person name="Specht M."/>
            <person name="Roy A.S."/>
            <person name="Kraemer L."/>
            <person name="Andreson R."/>
            <person name="Gutowska M.A."/>
            <person name="Wolf J."/>
            <person name="Bergner S.V."/>
            <person name="Schilhabel M.B."/>
            <person name="Klostermeier U.C."/>
            <person name="Beiko R.G."/>
            <person name="Rosenstiel P."/>
            <person name="Hippler M."/>
            <person name="Laroche J."/>
        </authorList>
    </citation>
    <scope>NUCLEOTIDE SEQUENCE [LARGE SCALE GENOMIC DNA]</scope>
    <source>
        <strain evidence="8 9">CCMP1005</strain>
    </source>
</reference>
<dbReference type="AlphaFoldDB" id="K0TC22"/>
<dbReference type="InterPro" id="IPR011990">
    <property type="entry name" value="TPR-like_helical_dom_sf"/>
</dbReference>
<dbReference type="SMART" id="SM00671">
    <property type="entry name" value="SEL1"/>
    <property type="match status" value="3"/>
</dbReference>
<proteinExistence type="inferred from homology"/>
<feature type="domain" description="MYND-type" evidence="7">
    <location>
        <begin position="145"/>
        <end position="186"/>
    </location>
</feature>
<dbReference type="SUPFAM" id="SSF144232">
    <property type="entry name" value="HIT/MYND zinc finger-like"/>
    <property type="match status" value="1"/>
</dbReference>
<dbReference type="EMBL" id="AGNL01007754">
    <property type="protein sequence ID" value="EJK71016.1"/>
    <property type="molecule type" value="Genomic_DNA"/>
</dbReference>
<dbReference type="SUPFAM" id="SSF57850">
    <property type="entry name" value="RING/U-box"/>
    <property type="match status" value="1"/>
</dbReference>
<evidence type="ECO:0000256" key="6">
    <source>
        <dbReference type="SAM" id="MobiDB-lite"/>
    </source>
</evidence>
<comment type="caution">
    <text evidence="8">The sequence shown here is derived from an EMBL/GenBank/DDBJ whole genome shotgun (WGS) entry which is preliminary data.</text>
</comment>
<dbReference type="eggNOG" id="KOG1550">
    <property type="taxonomic scope" value="Eukaryota"/>
</dbReference>
<dbReference type="PANTHER" id="PTHR11102:SF160">
    <property type="entry name" value="ERAD-ASSOCIATED E3 UBIQUITIN-PROTEIN LIGASE COMPONENT HRD3"/>
    <property type="match status" value="1"/>
</dbReference>
<keyword evidence="3" id="KW-0862">Zinc</keyword>
<dbReference type="Gene3D" id="1.25.40.10">
    <property type="entry name" value="Tetratricopeptide repeat domain"/>
    <property type="match status" value="1"/>
</dbReference>
<dbReference type="Pfam" id="PF01753">
    <property type="entry name" value="zf-MYND"/>
    <property type="match status" value="1"/>
</dbReference>
<feature type="compositionally biased region" description="Low complexity" evidence="6">
    <location>
        <begin position="7"/>
        <end position="18"/>
    </location>
</feature>
<dbReference type="PROSITE" id="PS50865">
    <property type="entry name" value="ZF_MYND_2"/>
    <property type="match status" value="1"/>
</dbReference>
<evidence type="ECO:0000256" key="1">
    <source>
        <dbReference type="ARBA" id="ARBA00022723"/>
    </source>
</evidence>
<protein>
    <recommendedName>
        <fullName evidence="7">MYND-type domain-containing protein</fullName>
    </recommendedName>
</protein>